<evidence type="ECO:0000313" key="2">
    <source>
        <dbReference type="Proteomes" id="UP000789570"/>
    </source>
</evidence>
<proteinExistence type="predicted"/>
<organism evidence="1 2">
    <name type="scientific">Funneliformis caledonium</name>
    <dbReference type="NCBI Taxonomy" id="1117310"/>
    <lineage>
        <taxon>Eukaryota</taxon>
        <taxon>Fungi</taxon>
        <taxon>Fungi incertae sedis</taxon>
        <taxon>Mucoromycota</taxon>
        <taxon>Glomeromycotina</taxon>
        <taxon>Glomeromycetes</taxon>
        <taxon>Glomerales</taxon>
        <taxon>Glomeraceae</taxon>
        <taxon>Funneliformis</taxon>
    </lineage>
</organism>
<dbReference type="AlphaFoldDB" id="A0A9N9NMM7"/>
<comment type="caution">
    <text evidence="1">The sequence shown here is derived from an EMBL/GenBank/DDBJ whole genome shotgun (WGS) entry which is preliminary data.</text>
</comment>
<feature type="non-terminal residue" evidence="1">
    <location>
        <position position="1"/>
    </location>
</feature>
<keyword evidence="2" id="KW-1185">Reference proteome</keyword>
<dbReference type="EMBL" id="CAJVPQ010017043">
    <property type="protein sequence ID" value="CAG8747353.1"/>
    <property type="molecule type" value="Genomic_DNA"/>
</dbReference>
<dbReference type="OrthoDB" id="2339265at2759"/>
<evidence type="ECO:0000313" key="1">
    <source>
        <dbReference type="EMBL" id="CAG8747353.1"/>
    </source>
</evidence>
<feature type="non-terminal residue" evidence="1">
    <location>
        <position position="182"/>
    </location>
</feature>
<name>A0A9N9NMM7_9GLOM</name>
<gene>
    <name evidence="1" type="ORF">FCALED_LOCUS16058</name>
</gene>
<protein>
    <submittedName>
        <fullName evidence="1">9329_t:CDS:1</fullName>
    </submittedName>
</protein>
<dbReference type="Proteomes" id="UP000789570">
    <property type="component" value="Unassembled WGS sequence"/>
</dbReference>
<sequence>QTFCAFKKALDALDDYYTDPPKIFPSQLEFLYINSFTPIPNETSIQFSYLKQLHEDKLLFLVEQKSNNNVPKQLLNVPGRWHMIVMENLDNYEHLSLHVSTEVKGAFKEAVRKMHGAGFLHDNLRDLNILYQIKKKDNNEGVEAGRIDYTTTRYSSYLNPKIKRHHDAHSGYQIKQEHDDYM</sequence>
<reference evidence="1" key="1">
    <citation type="submission" date="2021-06" db="EMBL/GenBank/DDBJ databases">
        <authorList>
            <person name="Kallberg Y."/>
            <person name="Tangrot J."/>
            <person name="Rosling A."/>
        </authorList>
    </citation>
    <scope>NUCLEOTIDE SEQUENCE</scope>
    <source>
        <strain evidence="1">UK204</strain>
    </source>
</reference>
<accession>A0A9N9NMM7</accession>